<comment type="caution">
    <text evidence="1">The sequence shown here is derived from an EMBL/GenBank/DDBJ whole genome shotgun (WGS) entry which is preliminary data.</text>
</comment>
<proteinExistence type="predicted"/>
<dbReference type="AlphaFoldDB" id="A0A8J4FTV8"/>
<dbReference type="Proteomes" id="UP000747110">
    <property type="component" value="Unassembled WGS sequence"/>
</dbReference>
<dbReference type="EMBL" id="BNCP01000046">
    <property type="protein sequence ID" value="GIL88770.1"/>
    <property type="molecule type" value="Genomic_DNA"/>
</dbReference>
<feature type="non-terminal residue" evidence="1">
    <location>
        <position position="158"/>
    </location>
</feature>
<name>A0A8J4FTV8_9CHLO</name>
<evidence type="ECO:0000313" key="1">
    <source>
        <dbReference type="EMBL" id="GIL88770.1"/>
    </source>
</evidence>
<reference evidence="1" key="1">
    <citation type="journal article" date="2021" name="Proc. Natl. Acad. Sci. U.S.A.">
        <title>Three genomes in the algal genus Volvox reveal the fate of a haploid sex-determining region after a transition to homothallism.</title>
        <authorList>
            <person name="Yamamoto K."/>
            <person name="Hamaji T."/>
            <person name="Kawai-Toyooka H."/>
            <person name="Matsuzaki R."/>
            <person name="Takahashi F."/>
            <person name="Nishimura Y."/>
            <person name="Kawachi M."/>
            <person name="Noguchi H."/>
            <person name="Minakuchi Y."/>
            <person name="Umen J.G."/>
            <person name="Toyoda A."/>
            <person name="Nozaki H."/>
        </authorList>
    </citation>
    <scope>NUCLEOTIDE SEQUENCE</scope>
    <source>
        <strain evidence="1">NIES-3786</strain>
    </source>
</reference>
<gene>
    <name evidence="1" type="ORF">Vretifemale_16666</name>
</gene>
<accession>A0A8J4FTV8</accession>
<sequence>MYQKTVVALDVPYRQRKLQSAQRESTRPSRLHASPSIMVGGPKCLAFIALVLFASRAILTPGSQGCVGPEAASNCSAYSSAQPPWTHQPLASQSSRMSSSPPCAPLEGELDILVYERQVSAIVLRDDDGGGTPVRLLDERAALRYAGYRVRLSCAQTD</sequence>
<keyword evidence="2" id="KW-1185">Reference proteome</keyword>
<organism evidence="1 2">
    <name type="scientific">Volvox reticuliferus</name>
    <dbReference type="NCBI Taxonomy" id="1737510"/>
    <lineage>
        <taxon>Eukaryota</taxon>
        <taxon>Viridiplantae</taxon>
        <taxon>Chlorophyta</taxon>
        <taxon>core chlorophytes</taxon>
        <taxon>Chlorophyceae</taxon>
        <taxon>CS clade</taxon>
        <taxon>Chlamydomonadales</taxon>
        <taxon>Volvocaceae</taxon>
        <taxon>Volvox</taxon>
    </lineage>
</organism>
<protein>
    <submittedName>
        <fullName evidence="1">Uncharacterized protein</fullName>
    </submittedName>
</protein>
<evidence type="ECO:0000313" key="2">
    <source>
        <dbReference type="Proteomes" id="UP000747110"/>
    </source>
</evidence>